<dbReference type="Pfam" id="PF10531">
    <property type="entry name" value="SLBB"/>
    <property type="match status" value="1"/>
</dbReference>
<dbReference type="GO" id="GO:0015628">
    <property type="term" value="P:protein secretion by the type II secretion system"/>
    <property type="evidence" value="ECO:0007669"/>
    <property type="project" value="TreeGrafter"/>
</dbReference>
<accession>A0A6J6ISI1</accession>
<name>A0A6J6ISI1_9ZZZZ</name>
<dbReference type="Pfam" id="PF12836">
    <property type="entry name" value="HHH_3"/>
    <property type="match status" value="1"/>
</dbReference>
<evidence type="ECO:0000313" key="2">
    <source>
        <dbReference type="EMBL" id="CAB4627395.1"/>
    </source>
</evidence>
<feature type="domain" description="Soluble ligand binding" evidence="1">
    <location>
        <begin position="55"/>
        <end position="106"/>
    </location>
</feature>
<gene>
    <name evidence="2" type="ORF">UFOPK2001_00308</name>
</gene>
<protein>
    <submittedName>
        <fullName evidence="2">Unannotated protein</fullName>
    </submittedName>
</protein>
<dbReference type="PANTHER" id="PTHR21180:SF32">
    <property type="entry name" value="ENDONUCLEASE_EXONUCLEASE_PHOSPHATASE FAMILY DOMAIN-CONTAINING PROTEIN 1"/>
    <property type="match status" value="1"/>
</dbReference>
<organism evidence="2">
    <name type="scientific">freshwater metagenome</name>
    <dbReference type="NCBI Taxonomy" id="449393"/>
    <lineage>
        <taxon>unclassified sequences</taxon>
        <taxon>metagenomes</taxon>
        <taxon>ecological metagenomes</taxon>
    </lineage>
</organism>
<dbReference type="PANTHER" id="PTHR21180">
    <property type="entry name" value="ENDONUCLEASE/EXONUCLEASE/PHOSPHATASE FAMILY DOMAIN-CONTAINING PROTEIN 1"/>
    <property type="match status" value="1"/>
</dbReference>
<dbReference type="Gene3D" id="1.10.150.280">
    <property type="entry name" value="AF1531-like domain"/>
    <property type="match status" value="1"/>
</dbReference>
<dbReference type="InterPro" id="IPR019554">
    <property type="entry name" value="Soluble_ligand-bd"/>
</dbReference>
<dbReference type="SUPFAM" id="SSF47781">
    <property type="entry name" value="RuvA domain 2-like"/>
    <property type="match status" value="1"/>
</dbReference>
<proteinExistence type="predicted"/>
<dbReference type="AlphaFoldDB" id="A0A6J6ISI1"/>
<dbReference type="EMBL" id="CAEZVN010000016">
    <property type="protein sequence ID" value="CAB4627395.1"/>
    <property type="molecule type" value="Genomic_DNA"/>
</dbReference>
<dbReference type="InterPro" id="IPR051675">
    <property type="entry name" value="Endo/Exo/Phosphatase_dom_1"/>
</dbReference>
<evidence type="ECO:0000259" key="1">
    <source>
        <dbReference type="Pfam" id="PF10531"/>
    </source>
</evidence>
<dbReference type="InterPro" id="IPR010994">
    <property type="entry name" value="RuvA_2-like"/>
</dbReference>
<sequence length="189" mass="19732">MRQPGPSRRLVGALLVLVALAAFIINTVSRDSATGEVSATANPTPIEIQKPNFFIHIVGQVRYPGIYSLEVGSRLIDAVVASGGFLAKADQASVNLARTLTDGEQIFVLAVGERVNESVGDGSSGSGLISINRASQAELESLPGVGPALAGRIIDWRSANGGFKKLEDLKNVGGIGDKLFSGFSKQITL</sequence>
<dbReference type="Gene3D" id="3.10.560.10">
    <property type="entry name" value="Outer membrane lipoprotein wza domain like"/>
    <property type="match status" value="1"/>
</dbReference>
<dbReference type="GO" id="GO:0015627">
    <property type="term" value="C:type II protein secretion system complex"/>
    <property type="evidence" value="ECO:0007669"/>
    <property type="project" value="TreeGrafter"/>
</dbReference>
<reference evidence="2" key="1">
    <citation type="submission" date="2020-05" db="EMBL/GenBank/DDBJ databases">
        <authorList>
            <person name="Chiriac C."/>
            <person name="Salcher M."/>
            <person name="Ghai R."/>
            <person name="Kavagutti S V."/>
        </authorList>
    </citation>
    <scope>NUCLEOTIDE SEQUENCE</scope>
</reference>